<proteinExistence type="predicted"/>
<organism evidence="2 3">
    <name type="scientific">Mycena rosella</name>
    <name type="common">Pink bonnet</name>
    <name type="synonym">Agaricus rosellus</name>
    <dbReference type="NCBI Taxonomy" id="1033263"/>
    <lineage>
        <taxon>Eukaryota</taxon>
        <taxon>Fungi</taxon>
        <taxon>Dikarya</taxon>
        <taxon>Basidiomycota</taxon>
        <taxon>Agaricomycotina</taxon>
        <taxon>Agaricomycetes</taxon>
        <taxon>Agaricomycetidae</taxon>
        <taxon>Agaricales</taxon>
        <taxon>Marasmiineae</taxon>
        <taxon>Mycenaceae</taxon>
        <taxon>Mycena</taxon>
    </lineage>
</organism>
<sequence length="706" mass="79565">MSSTPEAPTHSSEDSKSDNHHLFKSGVVVGIRKNIQVAQHVSVTDSKLRGRVVAVDTIVPTTSSGGFTIRVFGVYAPWDPGSDEARTFWPALTTLVNSTTTPWTIAGDLNVTISAMNAPTRQRSCDLLQFLHDVDGHDIWSNHPDRNRNNDWTSGASAKATSGNIIDRVVTSNRQYVDGEISVANRSQDFVPYTHHHAVVSRIIYTPPSASGATVFPIFHPTLNKARIKFPSRTEKHRHDNFRDEINAHLDLSNLGDVDPSSSPPREVVRTFHHKPQDRENHRLPPFTGGASAPSAIPRPPIIWRFQRYNRILEAYNTLPTSNITLLQYASLERRKIYRELFAACITEIQARREQSDCYRITTALKSGSTKHLVNPGEFVDLPIAVNHPCTGLLISKPEQVKEITRQYWSDLYQHEPDPVIAKPWLTTKFVTNIKACVQTDPFLWPRPASLPCTITQRHRPSCPRLNQWEKWVVKNLPDCALQIILKLHDHIIMNATFPGDLKDMWLTMFHKRGLRTDLTNWRGLLISNFLANSPISWLNYNLVPYIARLRILPDTQGGSLSPIKSTLTTSLGHHYLNDLNAANPETLTITSGQLRSSDPHLVDDNLHTKVVMVEATDDSYIFACTLPALRRNILAMEHFQFAYGWLTQWIKSMAYVIGPTSEPPDSVTFDSITNKPGANPLIITTRQVALRTDELDFLRTKVDDP</sequence>
<feature type="compositionally biased region" description="Basic and acidic residues" evidence="1">
    <location>
        <begin position="11"/>
        <end position="20"/>
    </location>
</feature>
<protein>
    <recommendedName>
        <fullName evidence="4">Endonuclease/exonuclease/phosphatase domain-containing protein</fullName>
    </recommendedName>
</protein>
<evidence type="ECO:0008006" key="4">
    <source>
        <dbReference type="Google" id="ProtNLM"/>
    </source>
</evidence>
<dbReference type="SUPFAM" id="SSF56219">
    <property type="entry name" value="DNase I-like"/>
    <property type="match status" value="1"/>
</dbReference>
<dbReference type="EMBL" id="JARKIE010000458">
    <property type="protein sequence ID" value="KAJ7637444.1"/>
    <property type="molecule type" value="Genomic_DNA"/>
</dbReference>
<dbReference type="AlphaFoldDB" id="A0AAD7FTP8"/>
<gene>
    <name evidence="2" type="ORF">B0H17DRAFT_1217100</name>
</gene>
<accession>A0AAD7FTP8</accession>
<dbReference type="Gene3D" id="3.60.10.10">
    <property type="entry name" value="Endonuclease/exonuclease/phosphatase"/>
    <property type="match status" value="1"/>
</dbReference>
<dbReference type="InterPro" id="IPR036691">
    <property type="entry name" value="Endo/exonu/phosph_ase_sf"/>
</dbReference>
<evidence type="ECO:0000313" key="3">
    <source>
        <dbReference type="Proteomes" id="UP001221757"/>
    </source>
</evidence>
<comment type="caution">
    <text evidence="2">The sequence shown here is derived from an EMBL/GenBank/DDBJ whole genome shotgun (WGS) entry which is preliminary data.</text>
</comment>
<reference evidence="2" key="1">
    <citation type="submission" date="2023-03" db="EMBL/GenBank/DDBJ databases">
        <title>Massive genome expansion in bonnet fungi (Mycena s.s.) driven by repeated elements and novel gene families across ecological guilds.</title>
        <authorList>
            <consortium name="Lawrence Berkeley National Laboratory"/>
            <person name="Harder C.B."/>
            <person name="Miyauchi S."/>
            <person name="Viragh M."/>
            <person name="Kuo A."/>
            <person name="Thoen E."/>
            <person name="Andreopoulos B."/>
            <person name="Lu D."/>
            <person name="Skrede I."/>
            <person name="Drula E."/>
            <person name="Henrissat B."/>
            <person name="Morin E."/>
            <person name="Kohler A."/>
            <person name="Barry K."/>
            <person name="LaButti K."/>
            <person name="Morin E."/>
            <person name="Salamov A."/>
            <person name="Lipzen A."/>
            <person name="Mereny Z."/>
            <person name="Hegedus B."/>
            <person name="Baldrian P."/>
            <person name="Stursova M."/>
            <person name="Weitz H."/>
            <person name="Taylor A."/>
            <person name="Grigoriev I.V."/>
            <person name="Nagy L.G."/>
            <person name="Martin F."/>
            <person name="Kauserud H."/>
        </authorList>
    </citation>
    <scope>NUCLEOTIDE SEQUENCE</scope>
    <source>
        <strain evidence="2">CBHHK067</strain>
    </source>
</reference>
<feature type="region of interest" description="Disordered" evidence="1">
    <location>
        <begin position="1"/>
        <end position="20"/>
    </location>
</feature>
<keyword evidence="3" id="KW-1185">Reference proteome</keyword>
<evidence type="ECO:0000256" key="1">
    <source>
        <dbReference type="SAM" id="MobiDB-lite"/>
    </source>
</evidence>
<evidence type="ECO:0000313" key="2">
    <source>
        <dbReference type="EMBL" id="KAJ7637444.1"/>
    </source>
</evidence>
<name>A0AAD7FTP8_MYCRO</name>
<feature type="compositionally biased region" description="Polar residues" evidence="1">
    <location>
        <begin position="1"/>
        <end position="10"/>
    </location>
</feature>
<dbReference type="Proteomes" id="UP001221757">
    <property type="component" value="Unassembled WGS sequence"/>
</dbReference>